<protein>
    <submittedName>
        <fullName evidence="2">Uncharacterized protein</fullName>
    </submittedName>
</protein>
<keyword evidence="3" id="KW-1185">Reference proteome</keyword>
<feature type="region of interest" description="Disordered" evidence="1">
    <location>
        <begin position="57"/>
        <end position="76"/>
    </location>
</feature>
<evidence type="ECO:0000313" key="3">
    <source>
        <dbReference type="Proteomes" id="UP000271889"/>
    </source>
</evidence>
<organism evidence="2 3">
    <name type="scientific">Cylicostephanus goldi</name>
    <name type="common">Nematode worm</name>
    <dbReference type="NCBI Taxonomy" id="71465"/>
    <lineage>
        <taxon>Eukaryota</taxon>
        <taxon>Metazoa</taxon>
        <taxon>Ecdysozoa</taxon>
        <taxon>Nematoda</taxon>
        <taxon>Chromadorea</taxon>
        <taxon>Rhabditida</taxon>
        <taxon>Rhabditina</taxon>
        <taxon>Rhabditomorpha</taxon>
        <taxon>Strongyloidea</taxon>
        <taxon>Strongylidae</taxon>
        <taxon>Cylicostephanus</taxon>
    </lineage>
</organism>
<proteinExistence type="predicted"/>
<evidence type="ECO:0000256" key="1">
    <source>
        <dbReference type="SAM" id="MobiDB-lite"/>
    </source>
</evidence>
<sequence length="76" mass="8992">MLQVSDLYDQYQLSDKMEFVLWLETLGLSYDAAKLVFKEMYNLERRIEGDYQLQIDDDDSILQTTDDDSEPQSEDD</sequence>
<dbReference type="Proteomes" id="UP000271889">
    <property type="component" value="Unassembled WGS sequence"/>
</dbReference>
<evidence type="ECO:0000313" key="2">
    <source>
        <dbReference type="EMBL" id="VDK55729.1"/>
    </source>
</evidence>
<accession>A0A3P6R4B2</accession>
<dbReference type="AlphaFoldDB" id="A0A3P6R4B2"/>
<dbReference type="EMBL" id="UYRV01008584">
    <property type="protein sequence ID" value="VDK55729.1"/>
    <property type="molecule type" value="Genomic_DNA"/>
</dbReference>
<reference evidence="2 3" key="1">
    <citation type="submission" date="2018-11" db="EMBL/GenBank/DDBJ databases">
        <authorList>
            <consortium name="Pathogen Informatics"/>
        </authorList>
    </citation>
    <scope>NUCLEOTIDE SEQUENCE [LARGE SCALE GENOMIC DNA]</scope>
</reference>
<gene>
    <name evidence="2" type="ORF">CGOC_LOCUS3405</name>
</gene>
<name>A0A3P6R4B2_CYLGO</name>